<accession>A0A5B7T469</accession>
<reference evidence="4 5" key="1">
    <citation type="submission" date="2019-05" db="EMBL/GenBank/DDBJ databases">
        <title>Genome Sequence of Lactobacillus futsaii Y97, a Potential Probiotic Strain Isolated from the Futsai of Taiwan.</title>
        <authorList>
            <person name="Du X."/>
        </authorList>
    </citation>
    <scope>NUCLEOTIDE SEQUENCE [LARGE SCALE GENOMIC DNA]</scope>
    <source>
        <strain evidence="4 5">Y97</strain>
    </source>
</reference>
<dbReference type="Proteomes" id="UP000310673">
    <property type="component" value="Chromosome"/>
</dbReference>
<evidence type="ECO:0000256" key="1">
    <source>
        <dbReference type="ARBA" id="ARBA00022679"/>
    </source>
</evidence>
<dbReference type="GO" id="GO:0016747">
    <property type="term" value="F:acyltransferase activity, transferring groups other than amino-acyl groups"/>
    <property type="evidence" value="ECO:0007669"/>
    <property type="project" value="InterPro"/>
</dbReference>
<dbReference type="Gene3D" id="3.40.630.30">
    <property type="match status" value="1"/>
</dbReference>
<dbReference type="STRING" id="1423818.FC88_GL002397"/>
<dbReference type="CDD" id="cd04301">
    <property type="entry name" value="NAT_SF"/>
    <property type="match status" value="1"/>
</dbReference>
<dbReference type="SUPFAM" id="SSF55729">
    <property type="entry name" value="Acyl-CoA N-acyltransferases (Nat)"/>
    <property type="match status" value="1"/>
</dbReference>
<dbReference type="KEGG" id="lft:FG051_08510"/>
<dbReference type="InterPro" id="IPR050680">
    <property type="entry name" value="YpeA/RimI_acetyltransf"/>
</dbReference>
<evidence type="ECO:0000313" key="4">
    <source>
        <dbReference type="EMBL" id="QCX25152.1"/>
    </source>
</evidence>
<dbReference type="AlphaFoldDB" id="A0A5B7T469"/>
<dbReference type="Pfam" id="PF00583">
    <property type="entry name" value="Acetyltransf_1"/>
    <property type="match status" value="1"/>
</dbReference>
<evidence type="ECO:0000259" key="3">
    <source>
        <dbReference type="PROSITE" id="PS51186"/>
    </source>
</evidence>
<dbReference type="PANTHER" id="PTHR43420">
    <property type="entry name" value="ACETYLTRANSFERASE"/>
    <property type="match status" value="1"/>
</dbReference>
<name>A0A5B7T469_9LACO</name>
<sequence>MKQIQLKVETKMINIVPTTKDFNFKKISELYYKTWQYAYVGIVPQALLDNLRIDIWHPETRWNNTLVALDDEKIVGVCSFGPARRKKYQEFGEIYTLYVLPEYQHQGIGQKLFTAALENLSKKFSDFYIIVLKKNLIAQAFYEMFGFEETLDQIADQTEYGIVHEVVFTRNDKKSTLD</sequence>
<keyword evidence="2" id="KW-0012">Acyltransferase</keyword>
<dbReference type="InterPro" id="IPR000182">
    <property type="entry name" value="GNAT_dom"/>
</dbReference>
<protein>
    <submittedName>
        <fullName evidence="4">GNAT family N-acetyltransferase</fullName>
    </submittedName>
</protein>
<gene>
    <name evidence="4" type="ORF">FG051_08510</name>
</gene>
<evidence type="ECO:0000256" key="2">
    <source>
        <dbReference type="ARBA" id="ARBA00023315"/>
    </source>
</evidence>
<dbReference type="EMBL" id="CP040736">
    <property type="protein sequence ID" value="QCX25152.1"/>
    <property type="molecule type" value="Genomic_DNA"/>
</dbReference>
<dbReference type="InterPro" id="IPR016181">
    <property type="entry name" value="Acyl_CoA_acyltransferase"/>
</dbReference>
<keyword evidence="1 4" id="KW-0808">Transferase</keyword>
<proteinExistence type="predicted"/>
<dbReference type="PROSITE" id="PS51186">
    <property type="entry name" value="GNAT"/>
    <property type="match status" value="1"/>
</dbReference>
<dbReference type="RefSeq" id="WP_057813541.1">
    <property type="nucleotide sequence ID" value="NZ_CP040736.1"/>
</dbReference>
<organism evidence="4 5">
    <name type="scientific">Companilactobacillus futsaii</name>
    <dbReference type="NCBI Taxonomy" id="938155"/>
    <lineage>
        <taxon>Bacteria</taxon>
        <taxon>Bacillati</taxon>
        <taxon>Bacillota</taxon>
        <taxon>Bacilli</taxon>
        <taxon>Lactobacillales</taxon>
        <taxon>Lactobacillaceae</taxon>
        <taxon>Companilactobacillus</taxon>
    </lineage>
</organism>
<evidence type="ECO:0000313" key="5">
    <source>
        <dbReference type="Proteomes" id="UP000310673"/>
    </source>
</evidence>
<dbReference type="PANTHER" id="PTHR43420:SF47">
    <property type="entry name" value="N-ACETYLTRANSFERASE DOMAIN-CONTAINING PROTEIN"/>
    <property type="match status" value="1"/>
</dbReference>
<feature type="domain" description="N-acetyltransferase" evidence="3">
    <location>
        <begin position="13"/>
        <end position="173"/>
    </location>
</feature>